<dbReference type="STRING" id="1121419.SAMN05443529_11168"/>
<dbReference type="AlphaFoldDB" id="A0A1G8ANK4"/>
<feature type="domain" description="Topo IA-type catalytic" evidence="11">
    <location>
        <begin position="153"/>
        <end position="594"/>
    </location>
</feature>
<dbReference type="GO" id="GO:0000287">
    <property type="term" value="F:magnesium ion binding"/>
    <property type="evidence" value="ECO:0007669"/>
    <property type="project" value="UniProtKB-UniRule"/>
</dbReference>
<name>A0A1G8ANK4_9FIRM</name>
<dbReference type="InterPro" id="IPR023406">
    <property type="entry name" value="Topo_IA_AS"/>
</dbReference>
<dbReference type="SMART" id="SM00436">
    <property type="entry name" value="TOP1Bc"/>
    <property type="match status" value="1"/>
</dbReference>
<feature type="site" description="Interaction with DNA" evidence="8">
    <location>
        <position position="311"/>
    </location>
</feature>
<evidence type="ECO:0000256" key="9">
    <source>
        <dbReference type="SAM" id="MobiDB-lite"/>
    </source>
</evidence>
<dbReference type="InterPro" id="IPR000380">
    <property type="entry name" value="Topo_IA"/>
</dbReference>
<dbReference type="RefSeq" id="WP_092333201.1">
    <property type="nucleotide sequence ID" value="NZ_FNCP01000011.1"/>
</dbReference>
<dbReference type="InterPro" id="IPR005738">
    <property type="entry name" value="TopoIII"/>
</dbReference>
<dbReference type="OrthoDB" id="9803554at2"/>
<dbReference type="InterPro" id="IPR013497">
    <property type="entry name" value="Topo_IA_cen"/>
</dbReference>
<evidence type="ECO:0000313" key="13">
    <source>
        <dbReference type="Proteomes" id="UP000198656"/>
    </source>
</evidence>
<feature type="domain" description="Toprim" evidence="10">
    <location>
        <begin position="3"/>
        <end position="136"/>
    </location>
</feature>
<dbReference type="GO" id="GO:0006310">
    <property type="term" value="P:DNA recombination"/>
    <property type="evidence" value="ECO:0007669"/>
    <property type="project" value="TreeGrafter"/>
</dbReference>
<dbReference type="GO" id="GO:0006265">
    <property type="term" value="P:DNA topological change"/>
    <property type="evidence" value="ECO:0007669"/>
    <property type="project" value="UniProtKB-UniRule"/>
</dbReference>
<organism evidence="12 13">
    <name type="scientific">Desulfosporosinus hippei DSM 8344</name>
    <dbReference type="NCBI Taxonomy" id="1121419"/>
    <lineage>
        <taxon>Bacteria</taxon>
        <taxon>Bacillati</taxon>
        <taxon>Bacillota</taxon>
        <taxon>Clostridia</taxon>
        <taxon>Eubacteriales</taxon>
        <taxon>Desulfitobacteriaceae</taxon>
        <taxon>Desulfosporosinus</taxon>
    </lineage>
</organism>
<evidence type="ECO:0000313" key="12">
    <source>
        <dbReference type="EMBL" id="SDH22538.1"/>
    </source>
</evidence>
<dbReference type="NCBIfam" id="NF005829">
    <property type="entry name" value="PRK07726.1"/>
    <property type="match status" value="1"/>
</dbReference>
<evidence type="ECO:0000256" key="5">
    <source>
        <dbReference type="ARBA" id="ARBA00023029"/>
    </source>
</evidence>
<evidence type="ECO:0000259" key="11">
    <source>
        <dbReference type="PROSITE" id="PS52039"/>
    </source>
</evidence>
<dbReference type="EMBL" id="FNCP01000011">
    <property type="protein sequence ID" value="SDH22538.1"/>
    <property type="molecule type" value="Genomic_DNA"/>
</dbReference>
<keyword evidence="6 8" id="KW-0238">DNA-binding</keyword>
<feature type="region of interest" description="Disordered" evidence="9">
    <location>
        <begin position="438"/>
        <end position="457"/>
    </location>
</feature>
<dbReference type="InterPro" id="IPR003602">
    <property type="entry name" value="Topo_IA_DNA-bd_dom"/>
</dbReference>
<keyword evidence="4 8" id="KW-0460">Magnesium</keyword>
<sequence>MGKTLVLTEKPSVGREIARILNCNQKGNGCFIGPKYVVVWALGHLVTLADPESYDEKYKSWKIEDLPMLPPKMELVVMKETSKQFGVVKNLMKSPEITDLIIATDAGREGELVARWIIKKAGWRKPIKRLWISSLTERAIKEGFNHLKPGKEYESLYAAAECRAEADWLVGLNVTRALTCKYNAQLSAGRVQTPTLAMVVERENEIKKFVPKDYWTINAMAKGFTLQWQDHKGQTRIFDKNKADQLLTKISGKVGEVVEVKKEAKKEFPPLAYDLTELQRDANRKYGFSAKTTSSVMQQLYENHKIVTYPRTDSRYISEDIVATIPERLKSVALGPYVDLARSILRNKPIITKRFVDGSKVSDHHAIIPTEQPPTLARLSSEELKIYDLIVKRFLAVLSPAFEYEQTLIKVVINGEGFTAKGKIVKLKGWQKVYEGQSRLGNESDNSDDEDEQNLPEIAKGDRFQNLVVKLKSGKTKPPARHTEATLLSAMEHPGKLIDDQKLREAMDQSHGLGTPATRAEIIEKLFNSFYMSRQGKEIVPTSKGIQLVGLVPAELKSPVLTARWEQQLTEISKGKVQSQSFLTGIRGYTTQLVSTVIGSAQTFKHDNLTRNKCPECGKYLLQVKGKKGEMLVCQDRECGYRKGISQVSNARCPECHKKMEIKGEGDNKLFSCVCGYREKLSSFSKRREAEKGNLNKKDVNKYLQNQQETGLINTALADALAKLKK</sequence>
<feature type="region of interest" description="Interaction with DNA" evidence="8">
    <location>
        <begin position="187"/>
        <end position="192"/>
    </location>
</feature>
<dbReference type="GO" id="GO:0003917">
    <property type="term" value="F:DNA topoisomerase type I (single strand cut, ATP-independent) activity"/>
    <property type="evidence" value="ECO:0007669"/>
    <property type="project" value="UniProtKB-UniRule"/>
</dbReference>
<dbReference type="PRINTS" id="PR00417">
    <property type="entry name" value="PRTPISMRASEI"/>
</dbReference>
<dbReference type="GO" id="GO:0006281">
    <property type="term" value="P:DNA repair"/>
    <property type="evidence" value="ECO:0007669"/>
    <property type="project" value="TreeGrafter"/>
</dbReference>
<dbReference type="PROSITE" id="PS50880">
    <property type="entry name" value="TOPRIM"/>
    <property type="match status" value="1"/>
</dbReference>
<feature type="site" description="Interaction with DNA" evidence="8">
    <location>
        <position position="61"/>
    </location>
</feature>
<dbReference type="InterPro" id="IPR013825">
    <property type="entry name" value="Topo_IA_cen_sub2"/>
</dbReference>
<feature type="binding site" evidence="8">
    <location>
        <position position="9"/>
    </location>
    <ligand>
        <name>Mg(2+)</name>
        <dbReference type="ChEBI" id="CHEBI:18420"/>
        <note>catalytic</note>
    </ligand>
</feature>
<dbReference type="PROSITE" id="PS00396">
    <property type="entry name" value="TOPO_IA_1"/>
    <property type="match status" value="1"/>
</dbReference>
<evidence type="ECO:0000256" key="4">
    <source>
        <dbReference type="ARBA" id="ARBA00022842"/>
    </source>
</evidence>
<dbReference type="SMART" id="SM00493">
    <property type="entry name" value="TOPRIM"/>
    <property type="match status" value="1"/>
</dbReference>
<dbReference type="GO" id="GO:0003677">
    <property type="term" value="F:DNA binding"/>
    <property type="evidence" value="ECO:0007669"/>
    <property type="project" value="UniProtKB-KW"/>
</dbReference>
<dbReference type="GO" id="GO:0043597">
    <property type="term" value="C:cytoplasmic replication fork"/>
    <property type="evidence" value="ECO:0007669"/>
    <property type="project" value="TreeGrafter"/>
</dbReference>
<keyword evidence="5 8" id="KW-0799">Topoisomerase</keyword>
<accession>A0A1G8ANK4</accession>
<gene>
    <name evidence="8" type="primary">topB</name>
    <name evidence="12" type="ORF">SAMN05443529_11168</name>
</gene>
<evidence type="ECO:0000256" key="2">
    <source>
        <dbReference type="ARBA" id="ARBA00009446"/>
    </source>
</evidence>
<dbReference type="InterPro" id="IPR003601">
    <property type="entry name" value="Topo_IA_2"/>
</dbReference>
<dbReference type="Pfam" id="PF01131">
    <property type="entry name" value="Topoisom_bac"/>
    <property type="match status" value="1"/>
</dbReference>
<feature type="site" description="Interaction with DNA" evidence="8">
    <location>
        <position position="176"/>
    </location>
</feature>
<dbReference type="Gene3D" id="1.10.290.10">
    <property type="entry name" value="Topoisomerase I, domain 4"/>
    <property type="match status" value="1"/>
</dbReference>
<dbReference type="PROSITE" id="PS52039">
    <property type="entry name" value="TOPO_IA_2"/>
    <property type="match status" value="1"/>
</dbReference>
<dbReference type="Gene3D" id="1.10.460.10">
    <property type="entry name" value="Topoisomerase I, domain 2"/>
    <property type="match status" value="1"/>
</dbReference>
<dbReference type="InterPro" id="IPR023405">
    <property type="entry name" value="Topo_IA_core_domain"/>
</dbReference>
<comment type="similarity">
    <text evidence="2 8">Belongs to the type IA topoisomerase family.</text>
</comment>
<feature type="compositionally biased region" description="Acidic residues" evidence="9">
    <location>
        <begin position="445"/>
        <end position="454"/>
    </location>
</feature>
<protein>
    <recommendedName>
        <fullName evidence="8">DNA topoisomerase 3</fullName>
        <ecNumber evidence="8">5.6.2.1</ecNumber>
    </recommendedName>
    <alternativeName>
        <fullName evidence="8">DNA topoisomerase III</fullName>
    </alternativeName>
</protein>
<evidence type="ECO:0000256" key="8">
    <source>
        <dbReference type="HAMAP-Rule" id="MF_00953"/>
    </source>
</evidence>
<dbReference type="CDD" id="cd03362">
    <property type="entry name" value="TOPRIM_TopoIA_TopoIII"/>
    <property type="match status" value="1"/>
</dbReference>
<dbReference type="InterPro" id="IPR013826">
    <property type="entry name" value="Topo_IA_cen_sub3"/>
</dbReference>
<dbReference type="Gene3D" id="2.70.20.10">
    <property type="entry name" value="Topoisomerase I, domain 3"/>
    <property type="match status" value="1"/>
</dbReference>
<dbReference type="PANTHER" id="PTHR11390:SF21">
    <property type="entry name" value="DNA TOPOISOMERASE 3-ALPHA"/>
    <property type="match status" value="1"/>
</dbReference>
<proteinExistence type="inferred from homology"/>
<dbReference type="NCBIfam" id="TIGR01056">
    <property type="entry name" value="topB"/>
    <property type="match status" value="1"/>
</dbReference>
<evidence type="ECO:0000256" key="6">
    <source>
        <dbReference type="ARBA" id="ARBA00023125"/>
    </source>
</evidence>
<dbReference type="SMART" id="SM00437">
    <property type="entry name" value="TOP1Ac"/>
    <property type="match status" value="1"/>
</dbReference>
<feature type="binding site" evidence="8">
    <location>
        <position position="105"/>
    </location>
    <ligand>
        <name>Mg(2+)</name>
        <dbReference type="ChEBI" id="CHEBI:18420"/>
        <note>catalytic</note>
    </ligand>
</feature>
<evidence type="ECO:0000259" key="10">
    <source>
        <dbReference type="PROSITE" id="PS50880"/>
    </source>
</evidence>
<dbReference type="InterPro" id="IPR034144">
    <property type="entry name" value="TOPRIM_TopoIII"/>
</dbReference>
<reference evidence="13" key="1">
    <citation type="submission" date="2016-10" db="EMBL/GenBank/DDBJ databases">
        <authorList>
            <person name="Varghese N."/>
            <person name="Submissions S."/>
        </authorList>
    </citation>
    <scope>NUCLEOTIDE SEQUENCE [LARGE SCALE GENOMIC DNA]</scope>
    <source>
        <strain evidence="13">DSM 8344</strain>
    </source>
</reference>
<feature type="active site" description="O-(5'-phospho-DNA)-tyrosine intermediate" evidence="8">
    <location>
        <position position="309"/>
    </location>
</feature>
<comment type="function">
    <text evidence="8">Releases the supercoiling and torsional tension of DNA, which is introduced during the DNA replication and transcription, by transiently cleaving and rejoining one strand of the DNA duplex. Introduces a single-strand break via transesterification at a target site in duplex DNA. The scissile phosphodiester is attacked by the catalytic tyrosine of the enzyme, resulting in the formation of a DNA-(5'-phosphotyrosyl)-enzyme intermediate and the expulsion of a 3'-OH DNA strand. The free DNA strand then undergoes passage around the unbroken strand, thus removing DNA supercoils. Finally, in the religation step, the DNA 3'-OH attacks the covalent intermediate to expel the active-site tyrosine and restore the DNA phosphodiester backbone.</text>
</comment>
<dbReference type="Pfam" id="PF01751">
    <property type="entry name" value="Toprim"/>
    <property type="match status" value="1"/>
</dbReference>
<comment type="cofactor">
    <cofactor evidence="8">
        <name>Mg(2+)</name>
        <dbReference type="ChEBI" id="CHEBI:18420"/>
    </cofactor>
</comment>
<dbReference type="EC" id="5.6.2.1" evidence="8"/>
<dbReference type="CDD" id="cd00186">
    <property type="entry name" value="TOP1Ac"/>
    <property type="match status" value="1"/>
</dbReference>
<comment type="caution">
    <text evidence="8">Lacks conserved residue(s) required for the propagation of feature annotation.</text>
</comment>
<keyword evidence="13" id="KW-1185">Reference proteome</keyword>
<keyword evidence="7 8" id="KW-0413">Isomerase</keyword>
<keyword evidence="3 8" id="KW-0479">Metal-binding</keyword>
<evidence type="ECO:0000256" key="3">
    <source>
        <dbReference type="ARBA" id="ARBA00022723"/>
    </source>
</evidence>
<feature type="site" description="Interaction with DNA" evidence="8">
    <location>
        <position position="168"/>
    </location>
</feature>
<dbReference type="InterPro" id="IPR006171">
    <property type="entry name" value="TOPRIM_dom"/>
</dbReference>
<evidence type="ECO:0000256" key="7">
    <source>
        <dbReference type="ARBA" id="ARBA00023235"/>
    </source>
</evidence>
<dbReference type="InterPro" id="IPR013824">
    <property type="entry name" value="Topo_IA_cen_sub1"/>
</dbReference>
<evidence type="ECO:0000256" key="1">
    <source>
        <dbReference type="ARBA" id="ARBA00000213"/>
    </source>
</evidence>
<dbReference type="Proteomes" id="UP000198656">
    <property type="component" value="Unassembled WGS sequence"/>
</dbReference>
<dbReference type="SUPFAM" id="SSF56712">
    <property type="entry name" value="Prokaryotic type I DNA topoisomerase"/>
    <property type="match status" value="1"/>
</dbReference>
<dbReference type="PANTHER" id="PTHR11390">
    <property type="entry name" value="PROKARYOTIC DNA TOPOISOMERASE"/>
    <property type="match status" value="1"/>
</dbReference>
<comment type="catalytic activity">
    <reaction evidence="1 8">
        <text>ATP-independent breakage of single-stranded DNA, followed by passage and rejoining.</text>
        <dbReference type="EC" id="5.6.2.1"/>
    </reaction>
</comment>
<dbReference type="HAMAP" id="MF_00953">
    <property type="entry name" value="Topoisom_3_prok"/>
    <property type="match status" value="1"/>
</dbReference>
<dbReference type="Gene3D" id="3.40.50.140">
    <property type="match status" value="1"/>
</dbReference>